<sequence>MLLLCYCYYYYYYHYHHHYNTTTTTTPPPPFTVTKNVFTQWLLLQLIAHIGGHACFTNSPCYKVFFCLEHNSKSTEGIYLKLEI</sequence>
<evidence type="ECO:0000313" key="2">
    <source>
        <dbReference type="Proteomes" id="UP000828390"/>
    </source>
</evidence>
<dbReference type="Proteomes" id="UP000828390">
    <property type="component" value="Unassembled WGS sequence"/>
</dbReference>
<gene>
    <name evidence="1" type="ORF">DPMN_102108</name>
</gene>
<reference evidence="1" key="2">
    <citation type="submission" date="2020-11" db="EMBL/GenBank/DDBJ databases">
        <authorList>
            <person name="McCartney M.A."/>
            <person name="Auch B."/>
            <person name="Kono T."/>
            <person name="Mallez S."/>
            <person name="Becker A."/>
            <person name="Gohl D.M."/>
            <person name="Silverstein K.A.T."/>
            <person name="Koren S."/>
            <person name="Bechman K.B."/>
            <person name="Herman A."/>
            <person name="Abrahante J.E."/>
            <person name="Garbe J."/>
        </authorList>
    </citation>
    <scope>NUCLEOTIDE SEQUENCE</scope>
    <source>
        <strain evidence="1">Duluth1</strain>
        <tissue evidence="1">Whole animal</tissue>
    </source>
</reference>
<keyword evidence="2" id="KW-1185">Reference proteome</keyword>
<protein>
    <submittedName>
        <fullName evidence="1">Uncharacterized protein</fullName>
    </submittedName>
</protein>
<accession>A0A9D4LIW0</accession>
<name>A0A9D4LIW0_DREPO</name>
<proteinExistence type="predicted"/>
<evidence type="ECO:0000313" key="1">
    <source>
        <dbReference type="EMBL" id="KAH3859388.1"/>
    </source>
</evidence>
<comment type="caution">
    <text evidence="1">The sequence shown here is derived from an EMBL/GenBank/DDBJ whole genome shotgun (WGS) entry which is preliminary data.</text>
</comment>
<dbReference type="AlphaFoldDB" id="A0A9D4LIW0"/>
<reference evidence="1" key="1">
    <citation type="journal article" date="2019" name="bioRxiv">
        <title>The Genome of the Zebra Mussel, Dreissena polymorpha: A Resource for Invasive Species Research.</title>
        <authorList>
            <person name="McCartney M.A."/>
            <person name="Auch B."/>
            <person name="Kono T."/>
            <person name="Mallez S."/>
            <person name="Zhang Y."/>
            <person name="Obille A."/>
            <person name="Becker A."/>
            <person name="Abrahante J.E."/>
            <person name="Garbe J."/>
            <person name="Badalamenti J.P."/>
            <person name="Herman A."/>
            <person name="Mangelson H."/>
            <person name="Liachko I."/>
            <person name="Sullivan S."/>
            <person name="Sone E.D."/>
            <person name="Koren S."/>
            <person name="Silverstein K.A.T."/>
            <person name="Beckman K.B."/>
            <person name="Gohl D.M."/>
        </authorList>
    </citation>
    <scope>NUCLEOTIDE SEQUENCE</scope>
    <source>
        <strain evidence="1">Duluth1</strain>
        <tissue evidence="1">Whole animal</tissue>
    </source>
</reference>
<dbReference type="EMBL" id="JAIWYP010000003">
    <property type="protein sequence ID" value="KAH3859388.1"/>
    <property type="molecule type" value="Genomic_DNA"/>
</dbReference>
<organism evidence="1 2">
    <name type="scientific">Dreissena polymorpha</name>
    <name type="common">Zebra mussel</name>
    <name type="synonym">Mytilus polymorpha</name>
    <dbReference type="NCBI Taxonomy" id="45954"/>
    <lineage>
        <taxon>Eukaryota</taxon>
        <taxon>Metazoa</taxon>
        <taxon>Spiralia</taxon>
        <taxon>Lophotrochozoa</taxon>
        <taxon>Mollusca</taxon>
        <taxon>Bivalvia</taxon>
        <taxon>Autobranchia</taxon>
        <taxon>Heteroconchia</taxon>
        <taxon>Euheterodonta</taxon>
        <taxon>Imparidentia</taxon>
        <taxon>Neoheterodontei</taxon>
        <taxon>Myida</taxon>
        <taxon>Dreissenoidea</taxon>
        <taxon>Dreissenidae</taxon>
        <taxon>Dreissena</taxon>
    </lineage>
</organism>